<keyword evidence="8" id="KW-1185">Reference proteome</keyword>
<feature type="binding site" description="axial binding residue" evidence="5">
    <location>
        <position position="457"/>
    </location>
    <ligand>
        <name>heme</name>
        <dbReference type="ChEBI" id="CHEBI:30413"/>
    </ligand>
    <ligandPart>
        <name>Fe</name>
        <dbReference type="ChEBI" id="CHEBI:18248"/>
    </ligandPart>
</feature>
<dbReference type="EMBL" id="LVLJ01000437">
    <property type="protein sequence ID" value="OAE34237.1"/>
    <property type="molecule type" value="Genomic_DNA"/>
</dbReference>
<dbReference type="PROSITE" id="PS00086">
    <property type="entry name" value="CYTOCHROME_P450"/>
    <property type="match status" value="1"/>
</dbReference>
<keyword evidence="2 5" id="KW-0479">Metal-binding</keyword>
<dbReference type="InterPro" id="IPR036396">
    <property type="entry name" value="Cyt_P450_sf"/>
</dbReference>
<gene>
    <name evidence="7" type="ORF">AXG93_1099s1160</name>
</gene>
<comment type="similarity">
    <text evidence="1 6">Belongs to the cytochrome P450 family.</text>
</comment>
<dbReference type="CDD" id="cd20618">
    <property type="entry name" value="CYP71_clan"/>
    <property type="match status" value="1"/>
</dbReference>
<organism evidence="7 8">
    <name type="scientific">Marchantia polymorpha subsp. ruderalis</name>
    <dbReference type="NCBI Taxonomy" id="1480154"/>
    <lineage>
        <taxon>Eukaryota</taxon>
        <taxon>Viridiplantae</taxon>
        <taxon>Streptophyta</taxon>
        <taxon>Embryophyta</taxon>
        <taxon>Marchantiophyta</taxon>
        <taxon>Marchantiopsida</taxon>
        <taxon>Marchantiidae</taxon>
        <taxon>Marchantiales</taxon>
        <taxon>Marchantiaceae</taxon>
        <taxon>Marchantia</taxon>
    </lineage>
</organism>
<evidence type="ECO:0000256" key="4">
    <source>
        <dbReference type="ARBA" id="ARBA00023004"/>
    </source>
</evidence>
<keyword evidence="5 6" id="KW-0349">Heme</keyword>
<dbReference type="Proteomes" id="UP000077202">
    <property type="component" value="Unassembled WGS sequence"/>
</dbReference>
<evidence type="ECO:0000256" key="2">
    <source>
        <dbReference type="ARBA" id="ARBA00022723"/>
    </source>
</evidence>
<reference evidence="7" key="1">
    <citation type="submission" date="2016-03" db="EMBL/GenBank/DDBJ databases">
        <title>Mechanisms controlling the formation of the plant cell surface in tip-growing cells are functionally conserved among land plants.</title>
        <authorList>
            <person name="Honkanen S."/>
            <person name="Jones V.A."/>
            <person name="Morieri G."/>
            <person name="Champion C."/>
            <person name="Hetherington A.J."/>
            <person name="Kelly S."/>
            <person name="Saint-Marcoux D."/>
            <person name="Proust H."/>
            <person name="Prescott H."/>
            <person name="Dolan L."/>
        </authorList>
    </citation>
    <scope>NUCLEOTIDE SEQUENCE [LARGE SCALE GENOMIC DNA]</scope>
    <source>
        <tissue evidence="7">Whole gametophyte</tissue>
    </source>
</reference>
<dbReference type="GO" id="GO:0016705">
    <property type="term" value="F:oxidoreductase activity, acting on paired donors, with incorporation or reduction of molecular oxygen"/>
    <property type="evidence" value="ECO:0007669"/>
    <property type="project" value="InterPro"/>
</dbReference>
<dbReference type="PRINTS" id="PR00463">
    <property type="entry name" value="EP450I"/>
</dbReference>
<dbReference type="GO" id="GO:0004497">
    <property type="term" value="F:monooxygenase activity"/>
    <property type="evidence" value="ECO:0007669"/>
    <property type="project" value="UniProtKB-KW"/>
</dbReference>
<dbReference type="InterPro" id="IPR001128">
    <property type="entry name" value="Cyt_P450"/>
</dbReference>
<dbReference type="PANTHER" id="PTHR47944">
    <property type="entry name" value="CYTOCHROME P450 98A9"/>
    <property type="match status" value="1"/>
</dbReference>
<accession>A0A176WM68</accession>
<evidence type="ECO:0000256" key="5">
    <source>
        <dbReference type="PIRSR" id="PIRSR602401-1"/>
    </source>
</evidence>
<evidence type="ECO:0000256" key="1">
    <source>
        <dbReference type="ARBA" id="ARBA00010617"/>
    </source>
</evidence>
<evidence type="ECO:0000256" key="6">
    <source>
        <dbReference type="RuleBase" id="RU000461"/>
    </source>
</evidence>
<evidence type="ECO:0000313" key="7">
    <source>
        <dbReference type="EMBL" id="OAE34237.1"/>
    </source>
</evidence>
<dbReference type="InterPro" id="IPR017972">
    <property type="entry name" value="Cyt_P450_CS"/>
</dbReference>
<dbReference type="PANTHER" id="PTHR47944:SF16">
    <property type="entry name" value="CYTOCHROME P450 FAMILY 1 SUBFAMILY A POLYPEPTIDE 1"/>
    <property type="match status" value="1"/>
</dbReference>
<name>A0A176WM68_MARPO</name>
<dbReference type="Pfam" id="PF00067">
    <property type="entry name" value="p450"/>
    <property type="match status" value="1"/>
</dbReference>
<dbReference type="GO" id="GO:0020037">
    <property type="term" value="F:heme binding"/>
    <property type="evidence" value="ECO:0007669"/>
    <property type="project" value="InterPro"/>
</dbReference>
<dbReference type="AlphaFoldDB" id="A0A176WM68"/>
<dbReference type="SUPFAM" id="SSF48264">
    <property type="entry name" value="Cytochrome P450"/>
    <property type="match status" value="1"/>
</dbReference>
<keyword evidence="4 5" id="KW-0408">Iron</keyword>
<evidence type="ECO:0000313" key="8">
    <source>
        <dbReference type="Proteomes" id="UP000077202"/>
    </source>
</evidence>
<evidence type="ECO:0000256" key="3">
    <source>
        <dbReference type="ARBA" id="ARBA00023002"/>
    </source>
</evidence>
<evidence type="ECO:0008006" key="9">
    <source>
        <dbReference type="Google" id="ProtNLM"/>
    </source>
</evidence>
<keyword evidence="3 6" id="KW-0560">Oxidoreductase</keyword>
<dbReference type="InterPro" id="IPR002401">
    <property type="entry name" value="Cyt_P450_E_grp-I"/>
</dbReference>
<comment type="cofactor">
    <cofactor evidence="5">
        <name>heme</name>
        <dbReference type="ChEBI" id="CHEBI:30413"/>
    </cofactor>
</comment>
<comment type="caution">
    <text evidence="7">The sequence shown here is derived from an EMBL/GenBank/DDBJ whole genome shotgun (WGS) entry which is preliminary data.</text>
</comment>
<dbReference type="Gene3D" id="1.10.630.10">
    <property type="entry name" value="Cytochrome P450"/>
    <property type="match status" value="1"/>
</dbReference>
<keyword evidence="6" id="KW-0503">Monooxygenase</keyword>
<protein>
    <recommendedName>
        <fullName evidence="9">Cytochrome P450</fullName>
    </recommendedName>
</protein>
<dbReference type="GO" id="GO:0005506">
    <property type="term" value="F:iron ion binding"/>
    <property type="evidence" value="ECO:0007669"/>
    <property type="project" value="InterPro"/>
</dbReference>
<sequence>MHYESQLASSSSSYTLRNFISMEQLEFTLWSALVGWLGLLVVWHLRKGRTGPQLPPGPRGLPVLGSLHLVGELPHRDFTKLADKYGPIVHLKLGFVHTIVVSSPEFAEEVLRRQDENFSTRFTSPKIEELTFDGFHEVVYAEAGPYHKYLKRILKEEMVSLRAQMRFKDSRRVSLMETIQSLHKKSKDGKPVVIVEDLMECLQMTICRLMFHNITNLVREFIPVSRELMFLASAADPGDFMPWLGRLDLFGYNKRARRIIERLDRCMQSVIDEHRDRIKSTGVNQMADIVDICLSLQDQDGKGPLPDGPIKGIMADMMIGGSETSAISSEWALMELLRNPHILQKVKDEIASVVGTERFVEESDLPKLTYLQQMLMESSRLHVIAPVLIPRECVRDTTIGGYHIPAKSRIFVNVFKIHKDPSVWENPLEFNPDRFSQSNLHNKRYDFLPFGSGRRGCPGMDLGNLFVMSLMAQLLHCFDVELPEGQRIEDIDTTEVFGLSCPMKVPLRVVLKPRLPSHLYDGIQSSEAFCASSDFLYSVMGLDLSIGASVLETINLSSTCMVYIASYPQSWATQGGSVPITEHRK</sequence>
<proteinExistence type="inferred from homology"/>